<keyword evidence="13 20" id="KW-0133">Cell shape</keyword>
<name>A0ABV1RHN0_9ALTE</name>
<dbReference type="InterPro" id="IPR036635">
    <property type="entry name" value="MurB_C_sf"/>
</dbReference>
<evidence type="ECO:0000256" key="12">
    <source>
        <dbReference type="ARBA" id="ARBA00022857"/>
    </source>
</evidence>
<dbReference type="InterPro" id="IPR003170">
    <property type="entry name" value="MurB"/>
</dbReference>
<dbReference type="NCBIfam" id="TIGR00179">
    <property type="entry name" value="murB"/>
    <property type="match status" value="1"/>
</dbReference>
<keyword evidence="17 20" id="KW-0961">Cell wall biogenesis/degradation</keyword>
<evidence type="ECO:0000256" key="11">
    <source>
        <dbReference type="ARBA" id="ARBA00022827"/>
    </source>
</evidence>
<evidence type="ECO:0000256" key="13">
    <source>
        <dbReference type="ARBA" id="ARBA00022960"/>
    </source>
</evidence>
<comment type="similarity">
    <text evidence="5 20">Belongs to the MurB family.</text>
</comment>
<keyword evidence="11 20" id="KW-0274">FAD</keyword>
<dbReference type="NCBIfam" id="NF000755">
    <property type="entry name" value="PRK00046.1"/>
    <property type="match status" value="1"/>
</dbReference>
<reference evidence="22 23" key="1">
    <citation type="submission" date="2024-06" db="EMBL/GenBank/DDBJ databases">
        <authorList>
            <person name="Chen R.Y."/>
        </authorList>
    </citation>
    <scope>NUCLEOTIDE SEQUENCE [LARGE SCALE GENOMIC DNA]</scope>
    <source>
        <strain evidence="22 23">D2</strain>
    </source>
</reference>
<evidence type="ECO:0000256" key="9">
    <source>
        <dbReference type="ARBA" id="ARBA00022618"/>
    </source>
</evidence>
<evidence type="ECO:0000256" key="3">
    <source>
        <dbReference type="ARBA" id="ARBA00004496"/>
    </source>
</evidence>
<organism evidence="22 23">
    <name type="scientific">Catenovulum sediminis</name>
    <dbReference type="NCBI Taxonomy" id="1740262"/>
    <lineage>
        <taxon>Bacteria</taxon>
        <taxon>Pseudomonadati</taxon>
        <taxon>Pseudomonadota</taxon>
        <taxon>Gammaproteobacteria</taxon>
        <taxon>Alteromonadales</taxon>
        <taxon>Alteromonadaceae</taxon>
        <taxon>Catenovulum</taxon>
    </lineage>
</organism>
<dbReference type="InterPro" id="IPR036318">
    <property type="entry name" value="FAD-bd_PCMH-like_sf"/>
</dbReference>
<keyword evidence="15 20" id="KW-0560">Oxidoreductase</keyword>
<keyword evidence="8 20" id="KW-0963">Cytoplasm</keyword>
<feature type="active site" description="Proton donor" evidence="20">
    <location>
        <position position="218"/>
    </location>
</feature>
<comment type="catalytic activity">
    <reaction evidence="19 20">
        <text>UDP-N-acetyl-alpha-D-muramate + NADP(+) = UDP-N-acetyl-3-O-(1-carboxyvinyl)-alpha-D-glucosamine + NADPH + H(+)</text>
        <dbReference type="Rhea" id="RHEA:12248"/>
        <dbReference type="ChEBI" id="CHEBI:15378"/>
        <dbReference type="ChEBI" id="CHEBI:57783"/>
        <dbReference type="ChEBI" id="CHEBI:58349"/>
        <dbReference type="ChEBI" id="CHEBI:68483"/>
        <dbReference type="ChEBI" id="CHEBI:70757"/>
        <dbReference type="EC" id="1.3.1.98"/>
    </reaction>
</comment>
<evidence type="ECO:0000256" key="17">
    <source>
        <dbReference type="ARBA" id="ARBA00023316"/>
    </source>
</evidence>
<dbReference type="Gene3D" id="3.90.78.10">
    <property type="entry name" value="UDP-N-acetylenolpyruvoylglucosamine reductase, C-terminal domain"/>
    <property type="match status" value="1"/>
</dbReference>
<evidence type="ECO:0000256" key="6">
    <source>
        <dbReference type="ARBA" id="ARBA00012518"/>
    </source>
</evidence>
<sequence>MKIINNTLHLECTAQSYIRWPQDKALFSSKKPYLLHGSGSNMLLLDRVYCGQLVESSNTDFIIREEDNGYYVELGAALNWHSVVKRLLDLGIFGLENLALIPGTVGAAPIQNIGAYGAELADFCWAVNGVLLDSMTECSYNNQACQFGYRDSIFKNELKDRFLITRVTLKLSKNYQPNTRYGALSELNKPTAHDIFKRVCQIRSEKLPDPAKIGNAGSFFKNPLVSVEQLAQLQKVLPDVVYFPYDDGEVKLAAGYLIEQAGLKGYQMQQAGVHSNQALVLINIGAATGLDIACLAAYVQQVVENKFNVCLQPEVRFINKNGECDAGEYLHQLRASSFYKNRVGLNEA</sequence>
<evidence type="ECO:0000256" key="5">
    <source>
        <dbReference type="ARBA" id="ARBA00010485"/>
    </source>
</evidence>
<dbReference type="PROSITE" id="PS51387">
    <property type="entry name" value="FAD_PCMH"/>
    <property type="match status" value="1"/>
</dbReference>
<keyword evidence="12 20" id="KW-0521">NADP</keyword>
<dbReference type="GO" id="GO:0008762">
    <property type="term" value="F:UDP-N-acetylmuramate dehydrogenase activity"/>
    <property type="evidence" value="ECO:0007669"/>
    <property type="project" value="UniProtKB-EC"/>
</dbReference>
<evidence type="ECO:0000259" key="21">
    <source>
        <dbReference type="PROSITE" id="PS51387"/>
    </source>
</evidence>
<dbReference type="EC" id="1.3.1.98" evidence="6 20"/>
<comment type="cofactor">
    <cofactor evidence="1 20">
        <name>FAD</name>
        <dbReference type="ChEBI" id="CHEBI:57692"/>
    </cofactor>
</comment>
<dbReference type="EMBL" id="JBELOE010000211">
    <property type="protein sequence ID" value="MER2492439.1"/>
    <property type="molecule type" value="Genomic_DNA"/>
</dbReference>
<proteinExistence type="inferred from homology"/>
<comment type="caution">
    <text evidence="22">The sequence shown here is derived from an EMBL/GenBank/DDBJ whole genome shotgun (WGS) entry which is preliminary data.</text>
</comment>
<accession>A0ABV1RHN0</accession>
<evidence type="ECO:0000256" key="10">
    <source>
        <dbReference type="ARBA" id="ARBA00022630"/>
    </source>
</evidence>
<feature type="active site" evidence="20">
    <location>
        <position position="314"/>
    </location>
</feature>
<dbReference type="Pfam" id="PF02873">
    <property type="entry name" value="MurB_C"/>
    <property type="match status" value="1"/>
</dbReference>
<evidence type="ECO:0000256" key="18">
    <source>
        <dbReference type="ARBA" id="ARBA00031026"/>
    </source>
</evidence>
<dbReference type="PANTHER" id="PTHR21071:SF4">
    <property type="entry name" value="UDP-N-ACETYLENOLPYRUVOYLGLUCOSAMINE REDUCTASE"/>
    <property type="match status" value="1"/>
</dbReference>
<comment type="function">
    <text evidence="2 20">Cell wall formation.</text>
</comment>
<evidence type="ECO:0000313" key="23">
    <source>
        <dbReference type="Proteomes" id="UP001467690"/>
    </source>
</evidence>
<dbReference type="RefSeq" id="WP_350401957.1">
    <property type="nucleotide sequence ID" value="NZ_JBELOE010000211.1"/>
</dbReference>
<dbReference type="InterPro" id="IPR016169">
    <property type="entry name" value="FAD-bd_PCMH_sub2"/>
</dbReference>
<dbReference type="Pfam" id="PF01565">
    <property type="entry name" value="FAD_binding_4"/>
    <property type="match status" value="1"/>
</dbReference>
<evidence type="ECO:0000256" key="14">
    <source>
        <dbReference type="ARBA" id="ARBA00022984"/>
    </source>
</evidence>
<comment type="subcellular location">
    <subcellularLocation>
        <location evidence="3 20">Cytoplasm</location>
    </subcellularLocation>
</comment>
<dbReference type="InterPro" id="IPR006094">
    <property type="entry name" value="Oxid_FAD_bind_N"/>
</dbReference>
<evidence type="ECO:0000256" key="15">
    <source>
        <dbReference type="ARBA" id="ARBA00023002"/>
    </source>
</evidence>
<dbReference type="InterPro" id="IPR011601">
    <property type="entry name" value="MurB_C"/>
</dbReference>
<protein>
    <recommendedName>
        <fullName evidence="7 20">UDP-N-acetylenolpyruvoylglucosamine reductase</fullName>
        <ecNumber evidence="6 20">1.3.1.98</ecNumber>
    </recommendedName>
    <alternativeName>
        <fullName evidence="18 20">UDP-N-acetylmuramate dehydrogenase</fullName>
    </alternativeName>
</protein>
<feature type="active site" evidence="20">
    <location>
        <position position="150"/>
    </location>
</feature>
<evidence type="ECO:0000256" key="16">
    <source>
        <dbReference type="ARBA" id="ARBA00023306"/>
    </source>
</evidence>
<evidence type="ECO:0000256" key="4">
    <source>
        <dbReference type="ARBA" id="ARBA00004752"/>
    </source>
</evidence>
<gene>
    <name evidence="20 22" type="primary">murB</name>
    <name evidence="22" type="ORF">ABS311_11160</name>
</gene>
<dbReference type="SUPFAM" id="SSF56176">
    <property type="entry name" value="FAD-binding/transporter-associated domain-like"/>
    <property type="match status" value="1"/>
</dbReference>
<evidence type="ECO:0000256" key="1">
    <source>
        <dbReference type="ARBA" id="ARBA00001974"/>
    </source>
</evidence>
<evidence type="ECO:0000313" key="22">
    <source>
        <dbReference type="EMBL" id="MER2492439.1"/>
    </source>
</evidence>
<dbReference type="SUPFAM" id="SSF56194">
    <property type="entry name" value="Uridine diphospho-N-Acetylenolpyruvylglucosamine reductase, MurB, C-terminal domain"/>
    <property type="match status" value="1"/>
</dbReference>
<keyword evidence="10 20" id="KW-0285">Flavoprotein</keyword>
<feature type="domain" description="FAD-binding PCMH-type" evidence="21">
    <location>
        <begin position="10"/>
        <end position="174"/>
    </location>
</feature>
<comment type="pathway">
    <text evidence="4 20">Cell wall biogenesis; peptidoglycan biosynthesis.</text>
</comment>
<keyword evidence="9 20" id="KW-0132">Cell division</keyword>
<evidence type="ECO:0000256" key="20">
    <source>
        <dbReference type="HAMAP-Rule" id="MF_00037"/>
    </source>
</evidence>
<dbReference type="Gene3D" id="3.30.465.10">
    <property type="match status" value="1"/>
</dbReference>
<dbReference type="Proteomes" id="UP001467690">
    <property type="component" value="Unassembled WGS sequence"/>
</dbReference>
<keyword evidence="23" id="KW-1185">Reference proteome</keyword>
<evidence type="ECO:0000256" key="2">
    <source>
        <dbReference type="ARBA" id="ARBA00003921"/>
    </source>
</evidence>
<evidence type="ECO:0000256" key="19">
    <source>
        <dbReference type="ARBA" id="ARBA00048914"/>
    </source>
</evidence>
<evidence type="ECO:0000256" key="7">
    <source>
        <dbReference type="ARBA" id="ARBA00015188"/>
    </source>
</evidence>
<evidence type="ECO:0000256" key="8">
    <source>
        <dbReference type="ARBA" id="ARBA00022490"/>
    </source>
</evidence>
<dbReference type="InterPro" id="IPR016166">
    <property type="entry name" value="FAD-bd_PCMH"/>
</dbReference>
<dbReference type="HAMAP" id="MF_00037">
    <property type="entry name" value="MurB"/>
    <property type="match status" value="1"/>
</dbReference>
<dbReference type="PANTHER" id="PTHR21071">
    <property type="entry name" value="UDP-N-ACETYLENOLPYRUVOYLGLUCOSAMINE REDUCTASE"/>
    <property type="match status" value="1"/>
</dbReference>
<keyword evidence="14 20" id="KW-0573">Peptidoglycan synthesis</keyword>
<keyword evidence="16 20" id="KW-0131">Cell cycle</keyword>